<protein>
    <submittedName>
        <fullName evidence="2">Two-component system regulatory protein YycI</fullName>
    </submittedName>
</protein>
<dbReference type="RefSeq" id="WP_191139438.1">
    <property type="nucleotide sequence ID" value="NZ_JACXAG020000003.1"/>
</dbReference>
<accession>A0A926N8Z0</accession>
<comment type="caution">
    <text evidence="2">The sequence shown here is derived from an EMBL/GenBank/DDBJ whole genome shotgun (WGS) entry which is preliminary data.</text>
</comment>
<sequence length="249" mass="28905">MDWSRAKSILILTFIFLNLYLGSQVFQTLQEKVPDIPSEKRISEALRSQKIKYYYGQSSPESVVTFNGSITELPEKEGWKKEISNGNIVYTKKLKKSIPFQEKNLYKWISEEVPFGQDFEMSTMQRSKDSVSVYQKYEGKIVFDGMLKLGIQDNQIISIAVTHFDIQAGPEQEIISYKKAMYALLVQKGIYDTKLSQINLGYLTLTNPNGRYTGIPYWYFLDEKNRKIYYVSAKSNKQNLDVEVVQYEP</sequence>
<dbReference type="AlphaFoldDB" id="A0A926N8Z0"/>
<gene>
    <name evidence="2" type="ORF">IC620_06490</name>
</gene>
<dbReference type="Gene3D" id="2.40.128.690">
    <property type="entry name" value="YycH protein, domain 3-like"/>
    <property type="match status" value="1"/>
</dbReference>
<organism evidence="2 3">
    <name type="scientific">Polycladospora coralii</name>
    <dbReference type="NCBI Taxonomy" id="2771432"/>
    <lineage>
        <taxon>Bacteria</taxon>
        <taxon>Bacillati</taxon>
        <taxon>Bacillota</taxon>
        <taxon>Bacilli</taxon>
        <taxon>Bacillales</taxon>
        <taxon>Thermoactinomycetaceae</taxon>
        <taxon>Polycladospora</taxon>
    </lineage>
</organism>
<dbReference type="GO" id="GO:0016020">
    <property type="term" value="C:membrane"/>
    <property type="evidence" value="ECO:0007669"/>
    <property type="project" value="InterPro"/>
</dbReference>
<evidence type="ECO:0000259" key="1">
    <source>
        <dbReference type="Pfam" id="PF09648"/>
    </source>
</evidence>
<keyword evidence="3" id="KW-1185">Reference proteome</keyword>
<dbReference type="EMBL" id="JACXAH010000008">
    <property type="protein sequence ID" value="MBD1372007.1"/>
    <property type="molecule type" value="Genomic_DNA"/>
</dbReference>
<name>A0A926N8Z0_9BACL</name>
<dbReference type="Proteomes" id="UP000661691">
    <property type="component" value="Unassembled WGS sequence"/>
</dbReference>
<evidence type="ECO:0000313" key="2">
    <source>
        <dbReference type="EMBL" id="MBD1372007.1"/>
    </source>
</evidence>
<proteinExistence type="predicted"/>
<dbReference type="Pfam" id="PF09648">
    <property type="entry name" value="YycI"/>
    <property type="match status" value="1"/>
</dbReference>
<dbReference type="InterPro" id="IPR018604">
    <property type="entry name" value="YycI-like"/>
</dbReference>
<feature type="domain" description="Regulatory protein YycH-like" evidence="1">
    <location>
        <begin position="79"/>
        <end position="233"/>
    </location>
</feature>
<reference evidence="2" key="1">
    <citation type="submission" date="2020-09" db="EMBL/GenBank/DDBJ databases">
        <title>A novel bacterium of genus Hazenella, isolated from South China Sea.</title>
        <authorList>
            <person name="Huang H."/>
            <person name="Mo K."/>
            <person name="Hu Y."/>
        </authorList>
    </citation>
    <scope>NUCLEOTIDE SEQUENCE</scope>
    <source>
        <strain evidence="2">IB182357</strain>
    </source>
</reference>
<evidence type="ECO:0000313" key="3">
    <source>
        <dbReference type="Proteomes" id="UP000661691"/>
    </source>
</evidence>